<accession>A0A081NKU9</accession>
<evidence type="ECO:0000256" key="1">
    <source>
        <dbReference type="ARBA" id="ARBA00022679"/>
    </source>
</evidence>
<protein>
    <recommendedName>
        <fullName evidence="5">Carbohydrate kinase FGGY N-terminal domain-containing protein</fullName>
    </recommendedName>
</protein>
<dbReference type="OrthoDB" id="9805576at2"/>
<gene>
    <name evidence="3" type="ORF">GZ78_03330</name>
</gene>
<dbReference type="GO" id="GO:0005737">
    <property type="term" value="C:cytoplasm"/>
    <property type="evidence" value="ECO:0007669"/>
    <property type="project" value="TreeGrafter"/>
</dbReference>
<dbReference type="PANTHER" id="PTHR43435">
    <property type="entry name" value="RIBULOKINASE"/>
    <property type="match status" value="1"/>
</dbReference>
<evidence type="ECO:0000313" key="4">
    <source>
        <dbReference type="Proteomes" id="UP000028073"/>
    </source>
</evidence>
<evidence type="ECO:0000313" key="3">
    <source>
        <dbReference type="EMBL" id="KEQ19072.1"/>
    </source>
</evidence>
<dbReference type="Gene3D" id="3.30.420.40">
    <property type="match status" value="1"/>
</dbReference>
<evidence type="ECO:0008006" key="5">
    <source>
        <dbReference type="Google" id="ProtNLM"/>
    </source>
</evidence>
<keyword evidence="4" id="KW-1185">Reference proteome</keyword>
<name>A0A081NKU9_9GAMM</name>
<dbReference type="SUPFAM" id="SSF53067">
    <property type="entry name" value="Actin-like ATPase domain"/>
    <property type="match status" value="1"/>
</dbReference>
<comment type="caution">
    <text evidence="3">The sequence shown here is derived from an EMBL/GenBank/DDBJ whole genome shotgun (WGS) entry which is preliminary data.</text>
</comment>
<evidence type="ECO:0000256" key="2">
    <source>
        <dbReference type="ARBA" id="ARBA00022777"/>
    </source>
</evidence>
<keyword evidence="2" id="KW-0418">Kinase</keyword>
<keyword evidence="1" id="KW-0808">Transferase</keyword>
<reference evidence="3 4" key="1">
    <citation type="submission" date="2014-06" db="EMBL/GenBank/DDBJ databases">
        <title>Whole Genome Sequences of Three Symbiotic Endozoicomonas Bacteria.</title>
        <authorList>
            <person name="Neave M.J."/>
            <person name="Apprill A."/>
            <person name="Voolstra C.R."/>
        </authorList>
    </citation>
    <scope>NUCLEOTIDE SEQUENCE [LARGE SCALE GENOMIC DNA]</scope>
    <source>
        <strain evidence="3 4">DSM 25634</strain>
    </source>
</reference>
<proteinExistence type="predicted"/>
<dbReference type="EMBL" id="JOKH01000001">
    <property type="protein sequence ID" value="KEQ19072.1"/>
    <property type="molecule type" value="Genomic_DNA"/>
</dbReference>
<dbReference type="RefSeq" id="WP_034832682.1">
    <property type="nucleotide sequence ID" value="NZ_JOKH01000001.1"/>
</dbReference>
<dbReference type="InterPro" id="IPR043129">
    <property type="entry name" value="ATPase_NBD"/>
</dbReference>
<dbReference type="AlphaFoldDB" id="A0A081NKU9"/>
<dbReference type="eggNOG" id="COG1069">
    <property type="taxonomic scope" value="Bacteria"/>
</dbReference>
<dbReference type="Proteomes" id="UP000028073">
    <property type="component" value="Unassembled WGS sequence"/>
</dbReference>
<dbReference type="GO" id="GO:0019150">
    <property type="term" value="F:D-ribulokinase activity"/>
    <property type="evidence" value="ECO:0007669"/>
    <property type="project" value="TreeGrafter"/>
</dbReference>
<organism evidence="3 4">
    <name type="scientific">Endozoicomonas numazuensis</name>
    <dbReference type="NCBI Taxonomy" id="1137799"/>
    <lineage>
        <taxon>Bacteria</taxon>
        <taxon>Pseudomonadati</taxon>
        <taxon>Pseudomonadota</taxon>
        <taxon>Gammaproteobacteria</taxon>
        <taxon>Oceanospirillales</taxon>
        <taxon>Endozoicomonadaceae</taxon>
        <taxon>Endozoicomonas</taxon>
    </lineage>
</organism>
<dbReference type="PANTHER" id="PTHR43435:SF4">
    <property type="entry name" value="FGGY CARBOHYDRATE KINASE DOMAIN-CONTAINING PROTEIN"/>
    <property type="match status" value="1"/>
</dbReference>
<dbReference type="STRING" id="1137799.GZ78_03330"/>
<dbReference type="GO" id="GO:0019321">
    <property type="term" value="P:pentose metabolic process"/>
    <property type="evidence" value="ECO:0007669"/>
    <property type="project" value="TreeGrafter"/>
</dbReference>
<sequence length="149" mass="16629">MQEVLLSIDVGTASLRSALVTPFCHILAIDIHPLRLWQSSGRMEQSSDNIFNSPILSVKQLISQHPEPVRTLAIGIDATASQVLLNHSLKPLHLPGNPEANILGWMDHRAQPQSVIINERFKSHTHQDLPSKQIPEMSLSKILPDYHLT</sequence>